<name>A0A139N4I5_STRGN</name>
<proteinExistence type="predicted"/>
<feature type="transmembrane region" description="Helical" evidence="1">
    <location>
        <begin position="449"/>
        <end position="467"/>
    </location>
</feature>
<feature type="transmembrane region" description="Helical" evidence="1">
    <location>
        <begin position="124"/>
        <end position="140"/>
    </location>
</feature>
<feature type="transmembrane region" description="Helical" evidence="1">
    <location>
        <begin position="198"/>
        <end position="216"/>
    </location>
</feature>
<keyword evidence="1" id="KW-0812">Transmembrane</keyword>
<feature type="transmembrane region" description="Helical" evidence="1">
    <location>
        <begin position="253"/>
        <end position="276"/>
    </location>
</feature>
<feature type="transmembrane region" description="Helical" evidence="1">
    <location>
        <begin position="38"/>
        <end position="56"/>
    </location>
</feature>
<sequence length="469" mass="53306">MERTLQEQIEEHDYQLDDLDDLEEQTIFSPLDDAQIKIFKIGTIVFYLLAYFYTAILVQLKTIYSLPVTIGLLLSTEFLIKKLHTTSIPLKEGAKKLETRVFFTLTIAQAMALSIWGAHQQLDFFQFLAIHLSFVFYVLSRTGWLSQGRLGIMVWFDMVQAFYTLPFKNFMASCIVFLHEEENSEETNDGYSKNFQHFVILIGSLLASGVLVYFVWTQLSQVSGNFANLFIQLSDFSQTFFDSLFSKIDIATILAQLLLAIPVSLYLYGLIVGSLLSERTSTFNYQVFQEKVQPLRAIPNFAAYIVIGSLLLTYILFFTTGLSELGNLLSAGTVTEAISPQSASSIAVTGFWQLVRVSLLNFAVLGAFYLISKKPLWDQIGTRLATTLLFIFATLLTLLAGWKLFGVYIYLYGPTPLRLLSGWFVLVLLVWCLLILIRLYKPIQAIRIGILYAMISFTILCYLYPFLLK</sequence>
<keyword evidence="1" id="KW-1133">Transmembrane helix</keyword>
<feature type="transmembrane region" description="Helical" evidence="1">
    <location>
        <begin position="351"/>
        <end position="372"/>
    </location>
</feature>
<feature type="transmembrane region" description="Helical" evidence="1">
    <location>
        <begin position="101"/>
        <end position="118"/>
    </location>
</feature>
<keyword evidence="1" id="KW-0472">Membrane</keyword>
<protein>
    <submittedName>
        <fullName evidence="2">Uncharacterized protein</fullName>
    </submittedName>
</protein>
<comment type="caution">
    <text evidence="2">The sequence shown here is derived from an EMBL/GenBank/DDBJ whole genome shotgun (WGS) entry which is preliminary data.</text>
</comment>
<feature type="transmembrane region" description="Helical" evidence="1">
    <location>
        <begin position="62"/>
        <end position="80"/>
    </location>
</feature>
<feature type="transmembrane region" description="Helical" evidence="1">
    <location>
        <begin position="384"/>
        <end position="411"/>
    </location>
</feature>
<feature type="transmembrane region" description="Helical" evidence="1">
    <location>
        <begin position="417"/>
        <end position="437"/>
    </location>
</feature>
<reference evidence="2 3" key="1">
    <citation type="submission" date="2016-01" db="EMBL/GenBank/DDBJ databases">
        <title>Highly variable Streptococcus oralis are common among viridans streptococci isolated from primates.</title>
        <authorList>
            <person name="Denapaite D."/>
            <person name="Rieger M."/>
            <person name="Koendgen S."/>
            <person name="Brueckner R."/>
            <person name="Ochigava I."/>
            <person name="Kappeler P."/>
            <person name="Maetz-Rensing K."/>
            <person name="Leendertz F."/>
            <person name="Hakenbeck R."/>
        </authorList>
    </citation>
    <scope>NUCLEOTIDE SEQUENCE [LARGE SCALE GENOMIC DNA]</scope>
    <source>
        <strain evidence="2 3">DD07</strain>
    </source>
</reference>
<evidence type="ECO:0000313" key="2">
    <source>
        <dbReference type="EMBL" id="KXT70651.1"/>
    </source>
</evidence>
<gene>
    <name evidence="2" type="ORF">SGODD07_01467</name>
</gene>
<accession>A0A139N4I5</accession>
<dbReference type="Pfam" id="PF13687">
    <property type="entry name" value="DUF4153"/>
    <property type="match status" value="1"/>
</dbReference>
<evidence type="ECO:0000313" key="3">
    <source>
        <dbReference type="Proteomes" id="UP000070096"/>
    </source>
</evidence>
<dbReference type="Proteomes" id="UP000070096">
    <property type="component" value="Unassembled WGS sequence"/>
</dbReference>
<evidence type="ECO:0000256" key="1">
    <source>
        <dbReference type="SAM" id="Phobius"/>
    </source>
</evidence>
<organism evidence="2 3">
    <name type="scientific">Streptococcus gordonii</name>
    <dbReference type="NCBI Taxonomy" id="1302"/>
    <lineage>
        <taxon>Bacteria</taxon>
        <taxon>Bacillati</taxon>
        <taxon>Bacillota</taxon>
        <taxon>Bacilli</taxon>
        <taxon>Lactobacillales</taxon>
        <taxon>Streptococcaceae</taxon>
        <taxon>Streptococcus</taxon>
    </lineage>
</organism>
<dbReference type="EMBL" id="LQRC01000212">
    <property type="protein sequence ID" value="KXT70651.1"/>
    <property type="molecule type" value="Genomic_DNA"/>
</dbReference>
<dbReference type="InterPro" id="IPR025291">
    <property type="entry name" value="DUF4153"/>
</dbReference>
<feature type="transmembrane region" description="Helical" evidence="1">
    <location>
        <begin position="297"/>
        <end position="317"/>
    </location>
</feature>
<dbReference type="PATRIC" id="fig|1302.21.peg.1640"/>
<dbReference type="AlphaFoldDB" id="A0A139N4I5"/>